<name>A0A6A3DC12_9STRA</name>
<evidence type="ECO:0000256" key="1">
    <source>
        <dbReference type="SAM" id="MobiDB-lite"/>
    </source>
</evidence>
<organism evidence="2 3">
    <name type="scientific">Phytophthora fragariae</name>
    <dbReference type="NCBI Taxonomy" id="53985"/>
    <lineage>
        <taxon>Eukaryota</taxon>
        <taxon>Sar</taxon>
        <taxon>Stramenopiles</taxon>
        <taxon>Oomycota</taxon>
        <taxon>Peronosporomycetes</taxon>
        <taxon>Peronosporales</taxon>
        <taxon>Peronosporaceae</taxon>
        <taxon>Phytophthora</taxon>
    </lineage>
</organism>
<dbReference type="EMBL" id="QXGF01011325">
    <property type="protein sequence ID" value="KAE8916228.1"/>
    <property type="molecule type" value="Genomic_DNA"/>
</dbReference>
<accession>A0A6A3DC12</accession>
<sequence>MATHPTFYVGLLKPYHPAETVKFEEPTGSQITAGRRSPSSERGLPREAEQEQESEQEHEPLRGYQA</sequence>
<dbReference type="AlphaFoldDB" id="A0A6A3DC12"/>
<comment type="caution">
    <text evidence="2">The sequence shown here is derived from an EMBL/GenBank/DDBJ whole genome shotgun (WGS) entry which is preliminary data.</text>
</comment>
<proteinExistence type="predicted"/>
<feature type="region of interest" description="Disordered" evidence="1">
    <location>
        <begin position="20"/>
        <end position="66"/>
    </location>
</feature>
<evidence type="ECO:0000313" key="3">
    <source>
        <dbReference type="Proteomes" id="UP000429523"/>
    </source>
</evidence>
<reference evidence="2 3" key="1">
    <citation type="submission" date="2018-08" db="EMBL/GenBank/DDBJ databases">
        <title>Genomic investigation of the strawberry pathogen Phytophthora fragariae indicates pathogenicity is determined by transcriptional variation in three key races.</title>
        <authorList>
            <person name="Adams T.M."/>
            <person name="Armitage A.D."/>
            <person name="Sobczyk M.K."/>
            <person name="Bates H.J."/>
            <person name="Dunwell J.M."/>
            <person name="Nellist C.F."/>
            <person name="Harrison R.J."/>
        </authorList>
    </citation>
    <scope>NUCLEOTIDE SEQUENCE [LARGE SCALE GENOMIC DNA]</scope>
    <source>
        <strain evidence="2 3">NOV-9</strain>
    </source>
</reference>
<protein>
    <submittedName>
        <fullName evidence="2">Uncharacterized protein</fullName>
    </submittedName>
</protein>
<feature type="compositionally biased region" description="Basic and acidic residues" evidence="1">
    <location>
        <begin position="43"/>
        <end position="66"/>
    </location>
</feature>
<gene>
    <name evidence="2" type="ORF">PF009_g33446</name>
</gene>
<evidence type="ECO:0000313" key="2">
    <source>
        <dbReference type="EMBL" id="KAE8916228.1"/>
    </source>
</evidence>
<dbReference type="Proteomes" id="UP000429523">
    <property type="component" value="Unassembled WGS sequence"/>
</dbReference>